<dbReference type="Gene3D" id="1.50.10.10">
    <property type="match status" value="1"/>
</dbReference>
<dbReference type="InterPro" id="IPR008928">
    <property type="entry name" value="6-hairpin_glycosidase_sf"/>
</dbReference>
<dbReference type="InterPro" id="IPR012341">
    <property type="entry name" value="6hp_glycosidase-like_sf"/>
</dbReference>
<name>A0A7M1SU69_9MICO</name>
<dbReference type="AlphaFoldDB" id="A0A7M1SU69"/>
<dbReference type="GO" id="GO:0005975">
    <property type="term" value="P:carbohydrate metabolic process"/>
    <property type="evidence" value="ECO:0007669"/>
    <property type="project" value="InterPro"/>
</dbReference>
<sequence>MDHQLADAPAARALRQTGPDQQRSLSVPNSRIVLNPQNFFAEASEVEQNCAPSLPLGLGYYAHDQALFLPRFLTLWAVPRNPTPPVPVCEYLDAAHWSAGPDIRLHADGTVLEAAIAAAHAHSGSIRRRIRVDPARPILRVGIGSVHGQWALRLRNDAGRTIHVQDGAATVGLHRYDLAALLGDTDGCDVELILELLSAGASVRVEEMALVPERDESIAGARQFSTDWSPGGLGFAADYPGGGALHGNDVFVGEHGVLREVTLDHRLGESATLVVAGEYVGDVELDHAAGVVRLRAPHAYLAVTVPNGSQIRYYADETELQAGGPGSAEPRARTGLWAVTIAPDVGSFRLGCGFSPTDPDGAAQAATTAAAHSADERAEHWDSFWDGVLARVPHPHSFSLLGLSDDEGVGPQDVRAAYYRAFLGLYANVLPAQPESGYHHPTVATGKGSMWNYGAPGARTAAAWETFLAIQFLAYVDPEVAWASFHGLMTLVVEDGSLAGEGLPSRKAQTAWILFALTGDRDALAAHYPALRRLLHWQAQHPRWVYGDYDYLGEQDAEFMTSAVIDLGFAQQIAAVLGEAADVARYEERRTALLADYAAHCFRGVERAAIQHWFPDDPACGPRGGCEGLGLQVAMGLAIDGLPDWQRASLLARFDAQFDPHDQLGGFDVVKHSNLGYTVDGLMLSGRWEQAQTLANIALRDVLRSGSFAEVYDRSASGPRPGGVRPSIFGMTQVIDTVWLNNGVRMDGGAPQVIGLPDVRGGLDGVRVGSRTWQVEVDVPRGGAWLTDATTGQRQAFALPTGSSVPITASSHLETAMPAPRTPTPAAHE</sequence>
<feature type="region of interest" description="Disordered" evidence="1">
    <location>
        <begin position="1"/>
        <end position="27"/>
    </location>
</feature>
<accession>A0A7M1SU69</accession>
<organism evidence="2 3">
    <name type="scientific">Ruania alkalisoli</name>
    <dbReference type="NCBI Taxonomy" id="2779775"/>
    <lineage>
        <taxon>Bacteria</taxon>
        <taxon>Bacillati</taxon>
        <taxon>Actinomycetota</taxon>
        <taxon>Actinomycetes</taxon>
        <taxon>Micrococcales</taxon>
        <taxon>Ruaniaceae</taxon>
        <taxon>Ruania</taxon>
    </lineage>
</organism>
<dbReference type="KEGG" id="halt:IM660_01570"/>
<feature type="compositionally biased region" description="Polar residues" evidence="1">
    <location>
        <begin position="18"/>
        <end position="27"/>
    </location>
</feature>
<reference evidence="2 3" key="1">
    <citation type="submission" date="2020-10" db="EMBL/GenBank/DDBJ databases">
        <title>Haloactinobacterium sp. RN3S43, a bacterium isolated from saline soil.</title>
        <authorList>
            <person name="Sun J.-Q."/>
        </authorList>
    </citation>
    <scope>NUCLEOTIDE SEQUENCE [LARGE SCALE GENOMIC DNA]</scope>
    <source>
        <strain evidence="2 3">RN3S43</strain>
    </source>
</reference>
<keyword evidence="3" id="KW-1185">Reference proteome</keyword>
<dbReference type="SUPFAM" id="SSF48208">
    <property type="entry name" value="Six-hairpin glycosidases"/>
    <property type="match status" value="1"/>
</dbReference>
<proteinExistence type="predicted"/>
<dbReference type="RefSeq" id="WP_193497700.1">
    <property type="nucleotide sequence ID" value="NZ_CP063169.1"/>
</dbReference>
<evidence type="ECO:0000256" key="1">
    <source>
        <dbReference type="SAM" id="MobiDB-lite"/>
    </source>
</evidence>
<dbReference type="Proteomes" id="UP000593758">
    <property type="component" value="Chromosome"/>
</dbReference>
<dbReference type="EMBL" id="CP063169">
    <property type="protein sequence ID" value="QOR71031.1"/>
    <property type="molecule type" value="Genomic_DNA"/>
</dbReference>
<gene>
    <name evidence="2" type="ORF">IM660_01570</name>
</gene>
<evidence type="ECO:0000313" key="3">
    <source>
        <dbReference type="Proteomes" id="UP000593758"/>
    </source>
</evidence>
<evidence type="ECO:0000313" key="2">
    <source>
        <dbReference type="EMBL" id="QOR71031.1"/>
    </source>
</evidence>
<protein>
    <submittedName>
        <fullName evidence="2">Uncharacterized protein</fullName>
    </submittedName>
</protein>